<dbReference type="Pfam" id="PF01636">
    <property type="entry name" value="APH"/>
    <property type="match status" value="1"/>
</dbReference>
<dbReference type="PANTHER" id="PTHR21064">
    <property type="entry name" value="AMINOGLYCOSIDE PHOSPHOTRANSFERASE DOMAIN-CONTAINING PROTEIN-RELATED"/>
    <property type="match status" value="1"/>
</dbReference>
<feature type="domain" description="Aminoglycoside phosphotransferase" evidence="3">
    <location>
        <begin position="29"/>
        <end position="262"/>
    </location>
</feature>
<proteinExistence type="inferred from homology"/>
<comment type="similarity">
    <text evidence="1">Belongs to the pseudomonas-type ThrB family.</text>
</comment>
<evidence type="ECO:0000259" key="3">
    <source>
        <dbReference type="Pfam" id="PF01636"/>
    </source>
</evidence>
<feature type="coiled-coil region" evidence="2">
    <location>
        <begin position="170"/>
        <end position="197"/>
    </location>
</feature>
<dbReference type="InterPro" id="IPR050249">
    <property type="entry name" value="Pseudomonas-type_ThrB"/>
</dbReference>
<evidence type="ECO:0000313" key="4">
    <source>
        <dbReference type="EMBL" id="OXM85941.1"/>
    </source>
</evidence>
<comment type="caution">
    <text evidence="4">The sequence shown here is derived from an EMBL/GenBank/DDBJ whole genome shotgun (WGS) entry which is preliminary data.</text>
</comment>
<dbReference type="Gene3D" id="3.90.1200.10">
    <property type="match status" value="1"/>
</dbReference>
<keyword evidence="2" id="KW-0175">Coiled coil</keyword>
<dbReference type="Gene3D" id="3.30.200.20">
    <property type="entry name" value="Phosphorylase Kinase, domain 1"/>
    <property type="match status" value="1"/>
</dbReference>
<evidence type="ECO:0000313" key="5">
    <source>
        <dbReference type="Proteomes" id="UP000215509"/>
    </source>
</evidence>
<evidence type="ECO:0000256" key="1">
    <source>
        <dbReference type="ARBA" id="ARBA00038240"/>
    </source>
</evidence>
<dbReference type="OrthoDB" id="156345at2"/>
<reference evidence="4 5" key="1">
    <citation type="submission" date="2017-07" db="EMBL/GenBank/DDBJ databases">
        <title>Genome sequencing and assembly of Paenibacillus rigui.</title>
        <authorList>
            <person name="Mayilraj S."/>
        </authorList>
    </citation>
    <scope>NUCLEOTIDE SEQUENCE [LARGE SCALE GENOMIC DNA]</scope>
    <source>
        <strain evidence="4 5">JCM 16352</strain>
    </source>
</reference>
<dbReference type="Proteomes" id="UP000215509">
    <property type="component" value="Unassembled WGS sequence"/>
</dbReference>
<dbReference type="InterPro" id="IPR011009">
    <property type="entry name" value="Kinase-like_dom_sf"/>
</dbReference>
<dbReference type="EMBL" id="NMQW01000017">
    <property type="protein sequence ID" value="OXM85941.1"/>
    <property type="molecule type" value="Genomic_DNA"/>
</dbReference>
<dbReference type="GO" id="GO:0019202">
    <property type="term" value="F:amino acid kinase activity"/>
    <property type="evidence" value="ECO:0007669"/>
    <property type="project" value="TreeGrafter"/>
</dbReference>
<dbReference type="InterPro" id="IPR002575">
    <property type="entry name" value="Aminoglycoside_PTrfase"/>
</dbReference>
<keyword evidence="5" id="KW-1185">Reference proteome</keyword>
<sequence>MNMEQSPQLNELLRQYFGDSHLSIACKESGVNNTTLFVTHNGSTYVLRIYDNHADVDKVKFELAVLEQLKSHQLSFQVPEPVPTLDGELYGRVSPGKIAVLFRYIEGERADLAKASHVYQIGRAAGELVTSLAQVRVQAETAYEPYYELYAVHPLVTPDKLNEWIDSLLEGNQAREAELLREAIQQLEHNMPRLLQLPFQLVHSDLVGGNVLSDGGRISGILDFEFVTSDLRVMEAAVFISELVRHHRQHWELIEAFVQGYSTTASLSNSEIEALPQLVLLRSLVLCIHFLGRHWAIGDQVNKPEAFLASFAEVHAWLESHKVQLVGLCRAEMELN</sequence>
<keyword evidence="4" id="KW-0808">Transferase</keyword>
<organism evidence="4 5">
    <name type="scientific">Paenibacillus rigui</name>
    <dbReference type="NCBI Taxonomy" id="554312"/>
    <lineage>
        <taxon>Bacteria</taxon>
        <taxon>Bacillati</taxon>
        <taxon>Bacillota</taxon>
        <taxon>Bacilli</taxon>
        <taxon>Bacillales</taxon>
        <taxon>Paenibacillaceae</taxon>
        <taxon>Paenibacillus</taxon>
    </lineage>
</organism>
<gene>
    <name evidence="4" type="ORF">CF651_11965</name>
</gene>
<dbReference type="PANTHER" id="PTHR21064:SF6">
    <property type="entry name" value="AMINOGLYCOSIDE PHOSPHOTRANSFERASE DOMAIN-CONTAINING PROTEIN"/>
    <property type="match status" value="1"/>
</dbReference>
<protein>
    <submittedName>
        <fullName evidence="4">Aminoglycoside phosphotransferase</fullName>
    </submittedName>
</protein>
<dbReference type="SUPFAM" id="SSF56112">
    <property type="entry name" value="Protein kinase-like (PK-like)"/>
    <property type="match status" value="1"/>
</dbReference>
<dbReference type="AlphaFoldDB" id="A0A229URR0"/>
<evidence type="ECO:0000256" key="2">
    <source>
        <dbReference type="SAM" id="Coils"/>
    </source>
</evidence>
<accession>A0A229URR0</accession>
<name>A0A229URR0_9BACL</name>